<dbReference type="HOGENOM" id="CLU_054504_1_0_1"/>
<evidence type="ECO:0000259" key="4">
    <source>
        <dbReference type="Pfam" id="PF20147"/>
    </source>
</evidence>
<dbReference type="AlphaFoldDB" id="V9EM99"/>
<evidence type="ECO:0000313" key="5">
    <source>
        <dbReference type="EMBL" id="ETI39628.1"/>
    </source>
</evidence>
<organism evidence="5 6">
    <name type="scientific">Phytophthora nicotianae P1569</name>
    <dbReference type="NCBI Taxonomy" id="1317065"/>
    <lineage>
        <taxon>Eukaryota</taxon>
        <taxon>Sar</taxon>
        <taxon>Stramenopiles</taxon>
        <taxon>Oomycota</taxon>
        <taxon>Peronosporomycetes</taxon>
        <taxon>Peronosporales</taxon>
        <taxon>Peronosporaceae</taxon>
        <taxon>Phytophthora</taxon>
    </lineage>
</organism>
<comment type="caution">
    <text evidence="5">The sequence shown here is derived from an EMBL/GenBank/DDBJ whole genome shotgun (WGS) entry which is preliminary data.</text>
</comment>
<evidence type="ECO:0000256" key="1">
    <source>
        <dbReference type="ARBA" id="ARBA00004340"/>
    </source>
</evidence>
<dbReference type="Proteomes" id="UP000018721">
    <property type="component" value="Unassembled WGS sequence"/>
</dbReference>
<protein>
    <recommendedName>
        <fullName evidence="4">Crinkler effector protein N-terminal domain-containing protein</fullName>
    </recommendedName>
</protein>
<dbReference type="OrthoDB" id="108382at2759"/>
<proteinExistence type="predicted"/>
<dbReference type="eggNOG" id="ENOG502S3AY">
    <property type="taxonomic scope" value="Eukaryota"/>
</dbReference>
<name>V9EM99_PHYNI</name>
<comment type="subcellular location">
    <subcellularLocation>
        <location evidence="1">Host cell</location>
    </subcellularLocation>
    <subcellularLocation>
        <location evidence="2">Secreted</location>
    </subcellularLocation>
</comment>
<accession>V9EM99</accession>
<keyword evidence="6" id="KW-1185">Reference proteome</keyword>
<dbReference type="EMBL" id="ANIZ01002562">
    <property type="protein sequence ID" value="ETI39628.1"/>
    <property type="molecule type" value="Genomic_DNA"/>
</dbReference>
<keyword evidence="3" id="KW-0964">Secreted</keyword>
<reference evidence="5 6" key="1">
    <citation type="submission" date="2013-11" db="EMBL/GenBank/DDBJ databases">
        <title>The Genome Sequence of Phytophthora parasitica P1569.</title>
        <authorList>
            <consortium name="The Broad Institute Genomics Platform"/>
            <person name="Russ C."/>
            <person name="Tyler B."/>
            <person name="Panabieres F."/>
            <person name="Shan W."/>
            <person name="Tripathy S."/>
            <person name="Grunwald N."/>
            <person name="Machado M."/>
            <person name="Johnson C.S."/>
            <person name="Arredondo F."/>
            <person name="Hong C."/>
            <person name="Coffey M."/>
            <person name="Young S.K."/>
            <person name="Zeng Q."/>
            <person name="Gargeya S."/>
            <person name="Fitzgerald M."/>
            <person name="Abouelleil A."/>
            <person name="Alvarado L."/>
            <person name="Chapman S.B."/>
            <person name="Gainer-Dewar J."/>
            <person name="Goldberg J."/>
            <person name="Griggs A."/>
            <person name="Gujja S."/>
            <person name="Hansen M."/>
            <person name="Howarth C."/>
            <person name="Imamovic A."/>
            <person name="Ireland A."/>
            <person name="Larimer J."/>
            <person name="McCowan C."/>
            <person name="Murphy C."/>
            <person name="Pearson M."/>
            <person name="Poon T.W."/>
            <person name="Priest M."/>
            <person name="Roberts A."/>
            <person name="Saif S."/>
            <person name="Shea T."/>
            <person name="Sykes S."/>
            <person name="Wortman J."/>
            <person name="Nusbaum C."/>
            <person name="Birren B."/>
        </authorList>
    </citation>
    <scope>NUCLEOTIDE SEQUENCE [LARGE SCALE GENOMIC DNA]</scope>
    <source>
        <strain evidence="5 6">P1569</strain>
    </source>
</reference>
<feature type="domain" description="Crinkler effector protein N-terminal" evidence="4">
    <location>
        <begin position="2"/>
        <end position="89"/>
    </location>
</feature>
<dbReference type="GO" id="GO:0005576">
    <property type="term" value="C:extracellular region"/>
    <property type="evidence" value="ECO:0007669"/>
    <property type="project" value="UniProtKB-SubCell"/>
</dbReference>
<dbReference type="GO" id="GO:0043657">
    <property type="term" value="C:host cell"/>
    <property type="evidence" value="ECO:0007669"/>
    <property type="project" value="UniProtKB-SubCell"/>
</dbReference>
<sequence length="358" mass="39792">MSDSVDDVKDAIKVKKPDTIKCEADKLQVYLAKKDGARLTEAGAESVVLDEHGHPRGFEKMMPSLWLKNAKYFGESFQPGEGQVHVLVVVPEGAVVSANEGSPDTMIKEIHAVTVGKKRKRYVLSRVGSTQGRQLLNDLDVQVELVRTVPFAAGEGSSVDPYKWESVIIECGKEIVLTEEQQRERYRDGVLAWREEAPTERCCSTSQLLIEVKREVKRGSVYQALSQLIALDLLVKDPVMALLTDLTDNWQFFWVSEGTILKAIIKKPGEAFQVIRTLLAQSLPAGTEIKLPCFQDPVKRLKLRNVLPSIAEASDSGGIRESIERYYDIASMLGPDIEMARSVARQVTQSIPAFSYVS</sequence>
<dbReference type="Pfam" id="PF20147">
    <property type="entry name" value="Crinkler"/>
    <property type="match status" value="1"/>
</dbReference>
<gene>
    <name evidence="5" type="ORF">F443_14794</name>
</gene>
<evidence type="ECO:0000256" key="2">
    <source>
        <dbReference type="ARBA" id="ARBA00004613"/>
    </source>
</evidence>
<dbReference type="InterPro" id="IPR045379">
    <property type="entry name" value="Crinkler_N"/>
</dbReference>
<evidence type="ECO:0000313" key="6">
    <source>
        <dbReference type="Proteomes" id="UP000018721"/>
    </source>
</evidence>
<evidence type="ECO:0000256" key="3">
    <source>
        <dbReference type="ARBA" id="ARBA00022525"/>
    </source>
</evidence>